<dbReference type="SUPFAM" id="SSF63380">
    <property type="entry name" value="Riboflavin synthase domain-like"/>
    <property type="match status" value="2"/>
</dbReference>
<evidence type="ECO:0000256" key="10">
    <source>
        <dbReference type="PROSITE-ProRule" id="PRU00524"/>
    </source>
</evidence>
<dbReference type="InterPro" id="IPR026017">
    <property type="entry name" value="Lumazine-bd_dom"/>
</dbReference>
<sequence length="202" mass="21552">MRIEAMFTGIITDIGTIADQNDGSFQISASYPAADIAIGASIACDGVCLTVTKIGARAEGCLFSVDVSNETRSKTTVGQWKPGRRINLERALALGDEMGGHVVTGHVDGVARIIDCQDDDVSRRFSFEVPEHLAIYIAPKGSVALDGTSLTVNEVSGGRFGVNVIPHTLTATTWGAKSAGENVNLEVDVFARYVARMMEFRN</sequence>
<name>A0A0D6JGQ4_9HYPH</name>
<dbReference type="NCBIfam" id="NF006767">
    <property type="entry name" value="PRK09289.1"/>
    <property type="match status" value="1"/>
</dbReference>
<dbReference type="FunFam" id="2.40.30.20:FF:000004">
    <property type="entry name" value="Riboflavin synthase, alpha subunit"/>
    <property type="match status" value="1"/>
</dbReference>
<accession>A0A0D6JGQ4</accession>
<dbReference type="EMBL" id="LN829119">
    <property type="protein sequence ID" value="CPR20373.1"/>
    <property type="molecule type" value="Genomic_DNA"/>
</dbReference>
<evidence type="ECO:0000256" key="6">
    <source>
        <dbReference type="ARBA" id="ARBA00022619"/>
    </source>
</evidence>
<evidence type="ECO:0000256" key="9">
    <source>
        <dbReference type="NCBIfam" id="TIGR00187"/>
    </source>
</evidence>
<dbReference type="Pfam" id="PF00677">
    <property type="entry name" value="Lum_binding"/>
    <property type="match status" value="2"/>
</dbReference>
<feature type="repeat" description="Lumazine-binding" evidence="10">
    <location>
        <begin position="6"/>
        <end position="101"/>
    </location>
</feature>
<keyword evidence="8" id="KW-0677">Repeat</keyword>
<keyword evidence="6" id="KW-0686">Riboflavin biosynthesis</keyword>
<dbReference type="GO" id="GO:0004746">
    <property type="term" value="F:riboflavin synthase activity"/>
    <property type="evidence" value="ECO:0007669"/>
    <property type="project" value="UniProtKB-UniRule"/>
</dbReference>
<evidence type="ECO:0000256" key="8">
    <source>
        <dbReference type="ARBA" id="ARBA00022737"/>
    </source>
</evidence>
<evidence type="ECO:0000256" key="3">
    <source>
        <dbReference type="ARBA" id="ARBA00004887"/>
    </source>
</evidence>
<dbReference type="Gene3D" id="2.40.30.20">
    <property type="match status" value="2"/>
</dbReference>
<dbReference type="PROSITE" id="PS51177">
    <property type="entry name" value="LUMAZINE_BIND"/>
    <property type="match status" value="2"/>
</dbReference>
<evidence type="ECO:0000256" key="5">
    <source>
        <dbReference type="ARBA" id="ARBA00013950"/>
    </source>
</evidence>
<evidence type="ECO:0000256" key="7">
    <source>
        <dbReference type="ARBA" id="ARBA00022679"/>
    </source>
</evidence>
<evidence type="ECO:0000256" key="1">
    <source>
        <dbReference type="ARBA" id="ARBA00000968"/>
    </source>
</evidence>
<dbReference type="InterPro" id="IPR017938">
    <property type="entry name" value="Riboflavin_synthase-like_b-brl"/>
</dbReference>
<dbReference type="PANTHER" id="PTHR21098:SF12">
    <property type="entry name" value="RIBOFLAVIN SYNTHASE"/>
    <property type="match status" value="1"/>
</dbReference>
<keyword evidence="13" id="KW-1185">Reference proteome</keyword>
<dbReference type="PANTHER" id="PTHR21098">
    <property type="entry name" value="RIBOFLAVIN SYNTHASE ALPHA CHAIN"/>
    <property type="match status" value="1"/>
</dbReference>
<keyword evidence="7 12" id="KW-0808">Transferase</keyword>
<comment type="catalytic activity">
    <reaction evidence="1">
        <text>2 6,7-dimethyl-8-(1-D-ribityl)lumazine + H(+) = 5-amino-6-(D-ribitylamino)uracil + riboflavin</text>
        <dbReference type="Rhea" id="RHEA:20772"/>
        <dbReference type="ChEBI" id="CHEBI:15378"/>
        <dbReference type="ChEBI" id="CHEBI:15934"/>
        <dbReference type="ChEBI" id="CHEBI:57986"/>
        <dbReference type="ChEBI" id="CHEBI:58201"/>
        <dbReference type="EC" id="2.5.1.9"/>
    </reaction>
</comment>
<dbReference type="InterPro" id="IPR023366">
    <property type="entry name" value="ATP_synth_asu-like_sf"/>
</dbReference>
<dbReference type="NCBIfam" id="TIGR00187">
    <property type="entry name" value="ribE"/>
    <property type="match status" value="1"/>
</dbReference>
<dbReference type="KEGG" id="fiy:BN1229_v1_2581"/>
<evidence type="ECO:0000313" key="13">
    <source>
        <dbReference type="Proteomes" id="UP000033187"/>
    </source>
</evidence>
<comment type="pathway">
    <text evidence="3">Cofactor biosynthesis; riboflavin biosynthesis; riboflavin from 2-hydroxy-3-oxobutyl phosphate and 5-amino-6-(D-ribitylamino)uracil: step 2/2.</text>
</comment>
<proteinExistence type="predicted"/>
<gene>
    <name evidence="12" type="primary">ribE</name>
    <name evidence="12" type="ORF">YBN1229_v1_2581</name>
</gene>
<dbReference type="CDD" id="cd00402">
    <property type="entry name" value="Riboflavin_synthase_like"/>
    <property type="match status" value="1"/>
</dbReference>
<feature type="repeat" description="Lumazine-binding" evidence="10">
    <location>
        <begin position="102"/>
        <end position="198"/>
    </location>
</feature>
<dbReference type="InterPro" id="IPR001783">
    <property type="entry name" value="Lumazine-bd"/>
</dbReference>
<dbReference type="EC" id="2.5.1.9" evidence="4 9"/>
<feature type="domain" description="Lumazine-binding" evidence="11">
    <location>
        <begin position="102"/>
        <end position="198"/>
    </location>
</feature>
<feature type="domain" description="Lumazine-binding" evidence="11">
    <location>
        <begin position="6"/>
        <end position="101"/>
    </location>
</feature>
<dbReference type="Proteomes" id="UP000033187">
    <property type="component" value="Chromosome 1"/>
</dbReference>
<comment type="function">
    <text evidence="2">Catalyzes the dismutation of two molecules of 6,7-dimethyl-8-ribityllumazine, resulting in the formation of riboflavin and 5-amino-6-(D-ribitylamino)uracil.</text>
</comment>
<organism evidence="12 13">
    <name type="scientific">Candidatus Filomicrobium marinum</name>
    <dbReference type="NCBI Taxonomy" id="1608628"/>
    <lineage>
        <taxon>Bacteria</taxon>
        <taxon>Pseudomonadati</taxon>
        <taxon>Pseudomonadota</taxon>
        <taxon>Alphaproteobacteria</taxon>
        <taxon>Hyphomicrobiales</taxon>
        <taxon>Hyphomicrobiaceae</taxon>
        <taxon>Filomicrobium</taxon>
    </lineage>
</organism>
<evidence type="ECO:0000259" key="11">
    <source>
        <dbReference type="PROSITE" id="PS51177"/>
    </source>
</evidence>
<evidence type="ECO:0000256" key="4">
    <source>
        <dbReference type="ARBA" id="ARBA00012827"/>
    </source>
</evidence>
<evidence type="ECO:0000256" key="2">
    <source>
        <dbReference type="ARBA" id="ARBA00002803"/>
    </source>
</evidence>
<dbReference type="AlphaFoldDB" id="A0A0D6JGQ4"/>
<protein>
    <recommendedName>
        <fullName evidence="5 9">Riboflavin synthase</fullName>
        <ecNumber evidence="4 9">2.5.1.9</ecNumber>
    </recommendedName>
</protein>
<dbReference type="GO" id="GO:0009231">
    <property type="term" value="P:riboflavin biosynthetic process"/>
    <property type="evidence" value="ECO:0007669"/>
    <property type="project" value="UniProtKB-KW"/>
</dbReference>
<evidence type="ECO:0000313" key="12">
    <source>
        <dbReference type="EMBL" id="CPR20373.1"/>
    </source>
</evidence>
<dbReference type="PIRSF" id="PIRSF000498">
    <property type="entry name" value="Riboflavin_syn_A"/>
    <property type="match status" value="1"/>
</dbReference>
<reference evidence="13" key="1">
    <citation type="submission" date="2015-02" db="EMBL/GenBank/DDBJ databases">
        <authorList>
            <person name="Chooi Y.-H."/>
        </authorList>
    </citation>
    <scope>NUCLEOTIDE SEQUENCE [LARGE SCALE GENOMIC DNA]</scope>
    <source>
        <strain evidence="13">strain Y</strain>
    </source>
</reference>
<dbReference type="KEGG" id="fil:BN1229_v1_3341"/>